<dbReference type="PANTHER" id="PTHR45588:SF1">
    <property type="entry name" value="WW DOMAIN-CONTAINING PROTEIN"/>
    <property type="match status" value="1"/>
</dbReference>
<dbReference type="PANTHER" id="PTHR45588">
    <property type="entry name" value="TPR DOMAIN-CONTAINING PROTEIN"/>
    <property type="match status" value="1"/>
</dbReference>
<keyword evidence="3" id="KW-1185">Reference proteome</keyword>
<dbReference type="AlphaFoldDB" id="A0AAI9E6C0"/>
<dbReference type="Gene3D" id="1.25.40.10">
    <property type="entry name" value="Tetratricopeptide repeat domain"/>
    <property type="match status" value="2"/>
</dbReference>
<protein>
    <submittedName>
        <fullName evidence="2">TPR domain</fullName>
    </submittedName>
</protein>
<reference evidence="2" key="1">
    <citation type="submission" date="2023-11" db="EMBL/GenBank/DDBJ databases">
        <authorList>
            <person name="Alioto T."/>
            <person name="Alioto T."/>
            <person name="Gomez Garrido J."/>
        </authorList>
    </citation>
    <scope>NUCLEOTIDE SEQUENCE</scope>
</reference>
<dbReference type="PROSITE" id="PS50005">
    <property type="entry name" value="TPR"/>
    <property type="match status" value="1"/>
</dbReference>
<proteinExistence type="predicted"/>
<name>A0AAI9E6C0_9PEZI</name>
<sequence>MKAPNLQYNDAAMQQEPYFDLGTYTRSISTKSKSAQSWFDRGWKWAYGFNHEEAIRCFERASREDPDCALPLFGSAYCLGPNYNKPWEVFDDDERAANLRRARSALMEAKEKGSSSPVESALVAALEHRYSQDVAGTESEAYAIWNKDYAEAMSRVYQQYGEDLDVAALYADALMNLTPWVLWDLRTGEPTDGSRTLEAKEVLERAIAQPEGDEHPGLLHLYIHLMEMSAHPEAAISIAVRLRGLVPDAGHLHHMPTHLDVLCGDWERAIVSNSEAILADERYLARAGALNFYSLYRSHNYHFRIYAAMFAGQFRVAMETVEMLDASLPEQLLRVESPPMADWLESFLAMRVHVFIRFGRWSDILELELPKDRNLYCVTTAMIHYAKGVAYAVTDKVKDAERVRRLFHDAVSKVPPSRTLFNNTAVDILGVAAAMLNGELEYRLANIDLGFEYLRQAVDLSDNLPYDEPWGWMQPPRHAYGALLLEQDRIEEATAVYEADLGLNDTLPRALRHPNNIWALHGLHECVKRSHRDEEAEKIRPMLEDCQAKADVPISSSCFCRTEMSR</sequence>
<dbReference type="SUPFAM" id="SSF48452">
    <property type="entry name" value="TPR-like"/>
    <property type="match status" value="2"/>
</dbReference>
<dbReference type="EMBL" id="CAVMBE010000010">
    <property type="protein sequence ID" value="CAK3890610.1"/>
    <property type="molecule type" value="Genomic_DNA"/>
</dbReference>
<organism evidence="2 3">
    <name type="scientific">Lecanosticta acicola</name>
    <dbReference type="NCBI Taxonomy" id="111012"/>
    <lineage>
        <taxon>Eukaryota</taxon>
        <taxon>Fungi</taxon>
        <taxon>Dikarya</taxon>
        <taxon>Ascomycota</taxon>
        <taxon>Pezizomycotina</taxon>
        <taxon>Dothideomycetes</taxon>
        <taxon>Dothideomycetidae</taxon>
        <taxon>Mycosphaerellales</taxon>
        <taxon>Mycosphaerellaceae</taxon>
        <taxon>Lecanosticta</taxon>
    </lineage>
</organism>
<dbReference type="Proteomes" id="UP001296104">
    <property type="component" value="Unassembled WGS sequence"/>
</dbReference>
<comment type="caution">
    <text evidence="2">The sequence shown here is derived from an EMBL/GenBank/DDBJ whole genome shotgun (WGS) entry which is preliminary data.</text>
</comment>
<gene>
    <name evidence="2" type="ORF">LECACI_7A002299</name>
</gene>
<evidence type="ECO:0000313" key="3">
    <source>
        <dbReference type="Proteomes" id="UP001296104"/>
    </source>
</evidence>
<keyword evidence="1" id="KW-0802">TPR repeat</keyword>
<evidence type="ECO:0000313" key="2">
    <source>
        <dbReference type="EMBL" id="CAK3890610.1"/>
    </source>
</evidence>
<dbReference type="InterPro" id="IPR011990">
    <property type="entry name" value="TPR-like_helical_dom_sf"/>
</dbReference>
<accession>A0AAI9E6C0</accession>
<evidence type="ECO:0000256" key="1">
    <source>
        <dbReference type="PROSITE-ProRule" id="PRU00339"/>
    </source>
</evidence>
<dbReference type="InterPro" id="IPR019734">
    <property type="entry name" value="TPR_rpt"/>
</dbReference>
<feature type="repeat" description="TPR" evidence="1">
    <location>
        <begin position="35"/>
        <end position="68"/>
    </location>
</feature>